<dbReference type="CDD" id="cd06170">
    <property type="entry name" value="LuxR_C_like"/>
    <property type="match status" value="1"/>
</dbReference>
<gene>
    <name evidence="6" type="ORF">FEE96_22840</name>
</gene>
<dbReference type="SUPFAM" id="SSF46894">
    <property type="entry name" value="C-terminal effector domain of the bipartite response regulators"/>
    <property type="match status" value="1"/>
</dbReference>
<comment type="caution">
    <text evidence="6">The sequence shown here is derived from an EMBL/GenBank/DDBJ whole genome shotgun (WGS) entry which is preliminary data.</text>
</comment>
<evidence type="ECO:0000313" key="7">
    <source>
        <dbReference type="Proteomes" id="UP000305041"/>
    </source>
</evidence>
<dbReference type="SMART" id="SM00448">
    <property type="entry name" value="REC"/>
    <property type="match status" value="1"/>
</dbReference>
<protein>
    <submittedName>
        <fullName evidence="6">Response regulator transcription factor</fullName>
    </submittedName>
</protein>
<dbReference type="InterPro" id="IPR000792">
    <property type="entry name" value="Tscrpt_reg_LuxR_C"/>
</dbReference>
<feature type="modified residue" description="4-aspartylphosphate" evidence="3">
    <location>
        <position position="60"/>
    </location>
</feature>
<evidence type="ECO:0000256" key="2">
    <source>
        <dbReference type="ARBA" id="ARBA00023125"/>
    </source>
</evidence>
<feature type="domain" description="HTH luxR-type" evidence="4">
    <location>
        <begin position="148"/>
        <end position="210"/>
    </location>
</feature>
<dbReference type="EMBL" id="VAUA01000016">
    <property type="protein sequence ID" value="TLP55313.1"/>
    <property type="molecule type" value="Genomic_DNA"/>
</dbReference>
<dbReference type="InterPro" id="IPR016032">
    <property type="entry name" value="Sig_transdc_resp-reg_C-effctor"/>
</dbReference>
<dbReference type="RefSeq" id="WP_138165438.1">
    <property type="nucleotide sequence ID" value="NZ_VAUA01000016.1"/>
</dbReference>
<dbReference type="PANTHER" id="PTHR43214:SF17">
    <property type="entry name" value="TRANSCRIPTIONAL REGULATORY PROTEIN RCSB"/>
    <property type="match status" value="1"/>
</dbReference>
<reference evidence="6 7" key="1">
    <citation type="submission" date="2019-05" db="EMBL/GenBank/DDBJ databases">
        <title>Draft genome sequence of Pelagicola sp. DSW4-44.</title>
        <authorList>
            <person name="Oh J."/>
        </authorList>
    </citation>
    <scope>NUCLEOTIDE SEQUENCE [LARGE SCALE GENOMIC DNA]</scope>
    <source>
        <strain evidence="6 7">DSW4-44</strain>
    </source>
</reference>
<evidence type="ECO:0000259" key="4">
    <source>
        <dbReference type="PROSITE" id="PS50043"/>
    </source>
</evidence>
<organism evidence="6 7">
    <name type="scientific">Parasedimentitalea maritima</name>
    <dbReference type="NCBI Taxonomy" id="2578117"/>
    <lineage>
        <taxon>Bacteria</taxon>
        <taxon>Pseudomonadati</taxon>
        <taxon>Pseudomonadota</taxon>
        <taxon>Alphaproteobacteria</taxon>
        <taxon>Rhodobacterales</taxon>
        <taxon>Paracoccaceae</taxon>
        <taxon>Parasedimentitalea</taxon>
    </lineage>
</organism>
<dbReference type="Pfam" id="PF00196">
    <property type="entry name" value="GerE"/>
    <property type="match status" value="1"/>
</dbReference>
<dbReference type="Gene3D" id="3.40.50.2300">
    <property type="match status" value="1"/>
</dbReference>
<dbReference type="PRINTS" id="PR00038">
    <property type="entry name" value="HTHLUXR"/>
</dbReference>
<keyword evidence="1 3" id="KW-0597">Phosphoprotein</keyword>
<keyword evidence="7" id="KW-1185">Reference proteome</keyword>
<evidence type="ECO:0000256" key="3">
    <source>
        <dbReference type="PROSITE-ProRule" id="PRU00169"/>
    </source>
</evidence>
<name>A0ABY2UNC6_9RHOB</name>
<dbReference type="CDD" id="cd17535">
    <property type="entry name" value="REC_NarL-like"/>
    <property type="match status" value="1"/>
</dbReference>
<accession>A0ABY2UNC6</accession>
<dbReference type="SUPFAM" id="SSF52172">
    <property type="entry name" value="CheY-like"/>
    <property type="match status" value="1"/>
</dbReference>
<dbReference type="InterPro" id="IPR058245">
    <property type="entry name" value="NreC/VraR/RcsB-like_REC"/>
</dbReference>
<dbReference type="InterPro" id="IPR011006">
    <property type="entry name" value="CheY-like_superfamily"/>
</dbReference>
<dbReference type="PROSITE" id="PS00622">
    <property type="entry name" value="HTH_LUXR_1"/>
    <property type="match status" value="1"/>
</dbReference>
<dbReference type="Pfam" id="PF00072">
    <property type="entry name" value="Response_reg"/>
    <property type="match status" value="1"/>
</dbReference>
<feature type="domain" description="Response regulatory" evidence="5">
    <location>
        <begin position="9"/>
        <end position="125"/>
    </location>
</feature>
<dbReference type="Proteomes" id="UP000305041">
    <property type="component" value="Unassembled WGS sequence"/>
</dbReference>
<evidence type="ECO:0000259" key="5">
    <source>
        <dbReference type="PROSITE" id="PS50110"/>
    </source>
</evidence>
<proteinExistence type="predicted"/>
<dbReference type="InterPro" id="IPR039420">
    <property type="entry name" value="WalR-like"/>
</dbReference>
<evidence type="ECO:0000256" key="1">
    <source>
        <dbReference type="ARBA" id="ARBA00022553"/>
    </source>
</evidence>
<evidence type="ECO:0000313" key="6">
    <source>
        <dbReference type="EMBL" id="TLP55313.1"/>
    </source>
</evidence>
<sequence length="217" mass="24012">MTKNKKLIRVVVADSHDIIRTGIASCLEEQCPVTIVGQTSSGFDTLNTCRREDPDLLIMDLSLTRPTGMETFEKLREKNRDLKILLMSSDADPASAFHVLAKGAVGLMPKQATCGHFAHVVGSIIQGYSCIPLEYLSQIVDLQQRAHRTGNLFGLSRREIEVLEACSDGAKSKEIAQRLSISVRTVESHRNSIYRKSGHRCLETLAQTLDYPPCVAE</sequence>
<keyword evidence="2" id="KW-0238">DNA-binding</keyword>
<dbReference type="PROSITE" id="PS50043">
    <property type="entry name" value="HTH_LUXR_2"/>
    <property type="match status" value="1"/>
</dbReference>
<dbReference type="InterPro" id="IPR001789">
    <property type="entry name" value="Sig_transdc_resp-reg_receiver"/>
</dbReference>
<dbReference type="PROSITE" id="PS50110">
    <property type="entry name" value="RESPONSE_REGULATORY"/>
    <property type="match status" value="1"/>
</dbReference>
<dbReference type="SMART" id="SM00421">
    <property type="entry name" value="HTH_LUXR"/>
    <property type="match status" value="1"/>
</dbReference>
<dbReference type="PANTHER" id="PTHR43214">
    <property type="entry name" value="TWO-COMPONENT RESPONSE REGULATOR"/>
    <property type="match status" value="1"/>
</dbReference>